<feature type="transmembrane region" description="Helical" evidence="8">
    <location>
        <begin position="165"/>
        <end position="182"/>
    </location>
</feature>
<dbReference type="GO" id="GO:0044038">
    <property type="term" value="P:cell wall macromolecule biosynthetic process"/>
    <property type="evidence" value="ECO:0007669"/>
    <property type="project" value="TreeGrafter"/>
</dbReference>
<sequence length="364" mass="39649">MFSTFALSFAVAVVLTLLIVRSSRLHARLSADHDFSGPQKFHARPVPRVGGIGIFVGFTAGALLWAYKSAEVREPTLALLVCALPAFCAGLLEDFTKRISPAWRMLALVLAAFLGAWLLNARIGYTSIPGVDAIAATSIGAVVLAVFVVSGVANSINIIDGFNGLASMCSVIMLTGVAAVAFTVGDPWIAISALLAVAATLGFFVWNYPMGLVFLGDGGAYFLGFVLAELSILLIARNPDVSPLFPLLLCAYPVVETVFSMYRRKVVRGRPMGMPDGVHLHSLIYRRLMRWAIGSRDAKVLTRRNSLTAPYLWVVCSFSTIPAVIWWDDTGALAIALLLFALAYVSTYWRIVRFRTPRWLVFKR</sequence>
<dbReference type="GO" id="GO:0046872">
    <property type="term" value="F:metal ion binding"/>
    <property type="evidence" value="ECO:0007669"/>
    <property type="project" value="UniProtKB-KW"/>
</dbReference>
<dbReference type="GO" id="GO:0016780">
    <property type="term" value="F:phosphotransferase activity, for other substituted phosphate groups"/>
    <property type="evidence" value="ECO:0007669"/>
    <property type="project" value="InterPro"/>
</dbReference>
<feature type="transmembrane region" description="Helical" evidence="8">
    <location>
        <begin position="309"/>
        <end position="327"/>
    </location>
</feature>
<feature type="transmembrane region" description="Helical" evidence="8">
    <location>
        <begin position="46"/>
        <end position="67"/>
    </location>
</feature>
<evidence type="ECO:0000256" key="5">
    <source>
        <dbReference type="ARBA" id="ARBA00022989"/>
    </source>
</evidence>
<evidence type="ECO:0000256" key="4">
    <source>
        <dbReference type="ARBA" id="ARBA00022692"/>
    </source>
</evidence>
<protein>
    <submittedName>
        <fullName evidence="9">Glycosyltransferase</fullName>
    </submittedName>
</protein>
<evidence type="ECO:0000256" key="7">
    <source>
        <dbReference type="PIRSR" id="PIRSR600715-1"/>
    </source>
</evidence>
<dbReference type="InterPro" id="IPR000715">
    <property type="entry name" value="Glycosyl_transferase_4"/>
</dbReference>
<feature type="transmembrane region" description="Helical" evidence="8">
    <location>
        <begin position="133"/>
        <end position="153"/>
    </location>
</feature>
<dbReference type="GO" id="GO:0009103">
    <property type="term" value="P:lipopolysaccharide biosynthetic process"/>
    <property type="evidence" value="ECO:0007669"/>
    <property type="project" value="TreeGrafter"/>
</dbReference>
<dbReference type="AlphaFoldDB" id="A0AA95NBY7"/>
<feature type="transmembrane region" description="Helical" evidence="8">
    <location>
        <begin position="333"/>
        <end position="352"/>
    </location>
</feature>
<keyword evidence="4 8" id="KW-0812">Transmembrane</keyword>
<dbReference type="RefSeq" id="WP_285231062.1">
    <property type="nucleotide sequence ID" value="NZ_CP116346.1"/>
</dbReference>
<feature type="transmembrane region" description="Helical" evidence="8">
    <location>
        <begin position="244"/>
        <end position="262"/>
    </location>
</feature>
<keyword evidence="7" id="KW-0479">Metal-binding</keyword>
<dbReference type="Pfam" id="PF00953">
    <property type="entry name" value="Glycos_transf_4"/>
    <property type="match status" value="1"/>
</dbReference>
<keyword evidence="6 8" id="KW-0472">Membrane</keyword>
<keyword evidence="10" id="KW-1185">Reference proteome</keyword>
<name>A0AA95NBY7_9BURK</name>
<dbReference type="EMBL" id="CP116346">
    <property type="protein sequence ID" value="WIT09992.1"/>
    <property type="molecule type" value="Genomic_DNA"/>
</dbReference>
<keyword evidence="5 8" id="KW-1133">Transmembrane helix</keyword>
<keyword evidence="7" id="KW-0460">Magnesium</keyword>
<dbReference type="KEGG" id="pais:PFX98_13710"/>
<proteinExistence type="predicted"/>
<organism evidence="9 10">
    <name type="scientific">Paucibacter sediminis</name>
    <dbReference type="NCBI Taxonomy" id="3019553"/>
    <lineage>
        <taxon>Bacteria</taxon>
        <taxon>Pseudomonadati</taxon>
        <taxon>Pseudomonadota</taxon>
        <taxon>Betaproteobacteria</taxon>
        <taxon>Burkholderiales</taxon>
        <taxon>Sphaerotilaceae</taxon>
        <taxon>Roseateles</taxon>
    </lineage>
</organism>
<feature type="binding site" evidence="7">
    <location>
        <position position="157"/>
    </location>
    <ligand>
        <name>Mg(2+)</name>
        <dbReference type="ChEBI" id="CHEBI:18420"/>
    </ligand>
</feature>
<dbReference type="GO" id="GO:0071555">
    <property type="term" value="P:cell wall organization"/>
    <property type="evidence" value="ECO:0007669"/>
    <property type="project" value="TreeGrafter"/>
</dbReference>
<dbReference type="PANTHER" id="PTHR22926:SF3">
    <property type="entry name" value="UNDECAPRENYL-PHOSPHATE ALPHA-N-ACETYLGLUCOSAMINYL 1-PHOSPHATE TRANSFERASE"/>
    <property type="match status" value="1"/>
</dbReference>
<dbReference type="GO" id="GO:0005886">
    <property type="term" value="C:plasma membrane"/>
    <property type="evidence" value="ECO:0007669"/>
    <property type="project" value="UniProtKB-SubCell"/>
</dbReference>
<evidence type="ECO:0000256" key="6">
    <source>
        <dbReference type="ARBA" id="ARBA00023136"/>
    </source>
</evidence>
<evidence type="ECO:0000313" key="10">
    <source>
        <dbReference type="Proteomes" id="UP001177769"/>
    </source>
</evidence>
<keyword evidence="2" id="KW-1003">Cell membrane</keyword>
<comment type="subcellular location">
    <subcellularLocation>
        <location evidence="1">Cell membrane</location>
        <topology evidence="1">Multi-pass membrane protein</topology>
    </subcellularLocation>
</comment>
<accession>A0AA95NBY7</accession>
<feature type="transmembrane region" description="Helical" evidence="8">
    <location>
        <begin position="102"/>
        <end position="121"/>
    </location>
</feature>
<dbReference type="Proteomes" id="UP001177769">
    <property type="component" value="Chromosome"/>
</dbReference>
<keyword evidence="3" id="KW-0808">Transferase</keyword>
<dbReference type="CDD" id="cd06912">
    <property type="entry name" value="GT_MraY_like"/>
    <property type="match status" value="1"/>
</dbReference>
<feature type="transmembrane region" description="Helical" evidence="8">
    <location>
        <begin position="220"/>
        <end position="238"/>
    </location>
</feature>
<evidence type="ECO:0000313" key="9">
    <source>
        <dbReference type="EMBL" id="WIT09992.1"/>
    </source>
</evidence>
<gene>
    <name evidence="9" type="ORF">PFX98_13710</name>
</gene>
<evidence type="ECO:0000256" key="3">
    <source>
        <dbReference type="ARBA" id="ARBA00022679"/>
    </source>
</evidence>
<dbReference type="PANTHER" id="PTHR22926">
    <property type="entry name" value="PHOSPHO-N-ACETYLMURAMOYL-PENTAPEPTIDE-TRANSFERASE"/>
    <property type="match status" value="1"/>
</dbReference>
<feature type="binding site" evidence="7">
    <location>
        <position position="217"/>
    </location>
    <ligand>
        <name>Mg(2+)</name>
        <dbReference type="ChEBI" id="CHEBI:18420"/>
    </ligand>
</feature>
<feature type="transmembrane region" description="Helical" evidence="8">
    <location>
        <begin position="188"/>
        <end position="208"/>
    </location>
</feature>
<evidence type="ECO:0000256" key="1">
    <source>
        <dbReference type="ARBA" id="ARBA00004651"/>
    </source>
</evidence>
<reference evidence="9" key="1">
    <citation type="submission" date="2023-01" db="EMBL/GenBank/DDBJ databases">
        <title>Whole genome sequence of Paucibacter sp. S2-9 isolated from pond sediment.</title>
        <authorList>
            <person name="Jung J.Y."/>
        </authorList>
    </citation>
    <scope>NUCLEOTIDE SEQUENCE</scope>
    <source>
        <strain evidence="9">S2-9</strain>
    </source>
</reference>
<comment type="cofactor">
    <cofactor evidence="7">
        <name>Mg(2+)</name>
        <dbReference type="ChEBI" id="CHEBI:18420"/>
    </cofactor>
</comment>
<evidence type="ECO:0000256" key="2">
    <source>
        <dbReference type="ARBA" id="ARBA00022475"/>
    </source>
</evidence>
<evidence type="ECO:0000256" key="8">
    <source>
        <dbReference type="SAM" id="Phobius"/>
    </source>
</evidence>